<evidence type="ECO:0000256" key="2">
    <source>
        <dbReference type="ARBA" id="ARBA00022475"/>
    </source>
</evidence>
<dbReference type="PANTHER" id="PTHR30572">
    <property type="entry name" value="MEMBRANE COMPONENT OF TRANSPORTER-RELATED"/>
    <property type="match status" value="1"/>
</dbReference>
<evidence type="ECO:0000256" key="6">
    <source>
        <dbReference type="ARBA" id="ARBA00038076"/>
    </source>
</evidence>
<evidence type="ECO:0000256" key="7">
    <source>
        <dbReference type="SAM" id="Phobius"/>
    </source>
</evidence>
<evidence type="ECO:0000259" key="9">
    <source>
        <dbReference type="Pfam" id="PF12704"/>
    </source>
</evidence>
<gene>
    <name evidence="10" type="ORF">FC48_GL001546</name>
</gene>
<organism evidence="10 11">
    <name type="scientific">Ligilactobacillus murinus DSM 20452 = NBRC 14221</name>
    <dbReference type="NCBI Taxonomy" id="1423772"/>
    <lineage>
        <taxon>Bacteria</taxon>
        <taxon>Bacillati</taxon>
        <taxon>Bacillota</taxon>
        <taxon>Bacilli</taxon>
        <taxon>Lactobacillales</taxon>
        <taxon>Lactobacillaceae</taxon>
        <taxon>Ligilactobacillus</taxon>
    </lineage>
</organism>
<dbReference type="PATRIC" id="fig|1423772.3.peg.1647"/>
<dbReference type="Pfam" id="PF12704">
    <property type="entry name" value="MacB_PCD"/>
    <property type="match status" value="1"/>
</dbReference>
<feature type="domain" description="ABC3 transporter permease C-terminal" evidence="8">
    <location>
        <begin position="280"/>
        <end position="394"/>
    </location>
</feature>
<dbReference type="Proteomes" id="UP000051612">
    <property type="component" value="Unassembled WGS sequence"/>
</dbReference>
<feature type="domain" description="MacB-like periplasmic core" evidence="9">
    <location>
        <begin position="21"/>
        <end position="240"/>
    </location>
</feature>
<keyword evidence="3 7" id="KW-0812">Transmembrane</keyword>
<dbReference type="GO" id="GO:0005886">
    <property type="term" value="C:plasma membrane"/>
    <property type="evidence" value="ECO:0007669"/>
    <property type="project" value="UniProtKB-SubCell"/>
</dbReference>
<dbReference type="RefSeq" id="WP_056960200.1">
    <property type="nucleotide sequence ID" value="NZ_AYYN01000167.1"/>
</dbReference>
<accession>A0A0R2B509</accession>
<dbReference type="PANTHER" id="PTHR30572:SF4">
    <property type="entry name" value="ABC TRANSPORTER PERMEASE YTRF"/>
    <property type="match status" value="1"/>
</dbReference>
<dbReference type="EMBL" id="AYYN01000167">
    <property type="protein sequence ID" value="KRM71078.1"/>
    <property type="molecule type" value="Genomic_DNA"/>
</dbReference>
<reference evidence="10 11" key="1">
    <citation type="journal article" date="2015" name="Genome Announc.">
        <title>Expanding the biotechnology potential of lactobacilli through comparative genomics of 213 strains and associated genera.</title>
        <authorList>
            <person name="Sun Z."/>
            <person name="Harris H.M."/>
            <person name="McCann A."/>
            <person name="Guo C."/>
            <person name="Argimon S."/>
            <person name="Zhang W."/>
            <person name="Yang X."/>
            <person name="Jeffery I.B."/>
            <person name="Cooney J.C."/>
            <person name="Kagawa T.F."/>
            <person name="Liu W."/>
            <person name="Song Y."/>
            <person name="Salvetti E."/>
            <person name="Wrobel A."/>
            <person name="Rasinkangas P."/>
            <person name="Parkhill J."/>
            <person name="Rea M.C."/>
            <person name="O'Sullivan O."/>
            <person name="Ritari J."/>
            <person name="Douillard F.P."/>
            <person name="Paul Ross R."/>
            <person name="Yang R."/>
            <person name="Briner A.E."/>
            <person name="Felis G.E."/>
            <person name="de Vos W.M."/>
            <person name="Barrangou R."/>
            <person name="Klaenhammer T.R."/>
            <person name="Caufield P.W."/>
            <person name="Cui Y."/>
            <person name="Zhang H."/>
            <person name="O'Toole P.W."/>
        </authorList>
    </citation>
    <scope>NUCLEOTIDE SEQUENCE [LARGE SCALE GENOMIC DNA]</scope>
    <source>
        <strain evidence="10 11">DSM 20452</strain>
    </source>
</reference>
<protein>
    <submittedName>
        <fullName evidence="10">Uncharacterized protein</fullName>
    </submittedName>
</protein>
<dbReference type="InterPro" id="IPR050250">
    <property type="entry name" value="Macrolide_Exporter_MacB"/>
</dbReference>
<evidence type="ECO:0000313" key="11">
    <source>
        <dbReference type="Proteomes" id="UP000051612"/>
    </source>
</evidence>
<keyword evidence="4 7" id="KW-1133">Transmembrane helix</keyword>
<comment type="subcellular location">
    <subcellularLocation>
        <location evidence="1">Cell membrane</location>
        <topology evidence="1">Multi-pass membrane protein</topology>
    </subcellularLocation>
</comment>
<feature type="transmembrane region" description="Helical" evidence="7">
    <location>
        <begin position="21"/>
        <end position="42"/>
    </location>
</feature>
<comment type="similarity">
    <text evidence="6">Belongs to the ABC-4 integral membrane protein family.</text>
</comment>
<evidence type="ECO:0000256" key="1">
    <source>
        <dbReference type="ARBA" id="ARBA00004651"/>
    </source>
</evidence>
<dbReference type="InterPro" id="IPR003838">
    <property type="entry name" value="ABC3_permease_C"/>
</dbReference>
<evidence type="ECO:0000256" key="5">
    <source>
        <dbReference type="ARBA" id="ARBA00023136"/>
    </source>
</evidence>
<evidence type="ECO:0000259" key="8">
    <source>
        <dbReference type="Pfam" id="PF02687"/>
    </source>
</evidence>
<dbReference type="GO" id="GO:0022857">
    <property type="term" value="F:transmembrane transporter activity"/>
    <property type="evidence" value="ECO:0007669"/>
    <property type="project" value="TreeGrafter"/>
</dbReference>
<dbReference type="Pfam" id="PF02687">
    <property type="entry name" value="FtsX"/>
    <property type="match status" value="1"/>
</dbReference>
<keyword evidence="2" id="KW-1003">Cell membrane</keyword>
<evidence type="ECO:0000313" key="10">
    <source>
        <dbReference type="EMBL" id="KRM71078.1"/>
    </source>
</evidence>
<comment type="caution">
    <text evidence="10">The sequence shown here is derived from an EMBL/GenBank/DDBJ whole genome shotgun (WGS) entry which is preliminary data.</text>
</comment>
<proteinExistence type="inferred from homology"/>
<dbReference type="InterPro" id="IPR025857">
    <property type="entry name" value="MacB_PCD"/>
</dbReference>
<evidence type="ECO:0000256" key="4">
    <source>
        <dbReference type="ARBA" id="ARBA00022989"/>
    </source>
</evidence>
<keyword evidence="5 7" id="KW-0472">Membrane</keyword>
<evidence type="ECO:0000256" key="3">
    <source>
        <dbReference type="ARBA" id="ARBA00022692"/>
    </source>
</evidence>
<feature type="transmembrane region" description="Helical" evidence="7">
    <location>
        <begin position="359"/>
        <end position="385"/>
    </location>
</feature>
<sequence>MKFIELLKTAWQSLKVNPKRSFLTMIGIIIGIAAVITIIALGNGVKKQMIDSFKTTGSGEQTTTIEFMSTDPNAVGFKPNDILAIEQNFSGKVQKAQIDTKTTGIQSYAQFGNATDTKVTLGVTTKPIADSLIVEGKNFTQQTFLQAKPQVLITKALAKHEYKDIESAIGTPVFINNTNYIVAGIYRQNQLAEATEPTAGDVIVPKEVYFANGTSKTQGNSLKLTIAKGENASKVTNKVVDYLKKNATAKDQGEYSFFDLGSMLEQLSKVMDTLTLFISAIAGISLFIAGIGVMNMMYISVSERTQEIGIRLAIGATPSNILLQFLLEAIMLTVSGGLIGFGFGWLFAHAIAKFIPGNITAVVTFNSFLLAFGVSTAVGVVFGLLPARQAANKNLIDILR</sequence>
<feature type="transmembrane region" description="Helical" evidence="7">
    <location>
        <begin position="276"/>
        <end position="301"/>
    </location>
</feature>
<dbReference type="AlphaFoldDB" id="A0A0R2B509"/>
<name>A0A0R2B509_9LACO</name>
<feature type="transmembrane region" description="Helical" evidence="7">
    <location>
        <begin position="321"/>
        <end position="347"/>
    </location>
</feature>